<organism evidence="19 20">
    <name type="scientific">Saccharomonospora azurea NA-128</name>
    <dbReference type="NCBI Taxonomy" id="882081"/>
    <lineage>
        <taxon>Bacteria</taxon>
        <taxon>Bacillati</taxon>
        <taxon>Actinomycetota</taxon>
        <taxon>Actinomycetes</taxon>
        <taxon>Pseudonocardiales</taxon>
        <taxon>Pseudonocardiaceae</taxon>
        <taxon>Saccharomonospora</taxon>
    </lineage>
</organism>
<keyword evidence="6 14" id="KW-0686">Riboflavin biosynthesis</keyword>
<accession>H8G3F9</accession>
<feature type="binding site" evidence="16">
    <location>
        <position position="179"/>
    </location>
    <ligand>
        <name>substrate</name>
    </ligand>
</feature>
<comment type="catalytic activity">
    <reaction evidence="13 14">
        <text>2,5-diamino-6-hydroxy-4-(5-phosphoribosylamino)-pyrimidine + H2O + H(+) = 5-amino-6-(5-phospho-D-ribosylamino)uracil + NH4(+)</text>
        <dbReference type="Rhea" id="RHEA:21868"/>
        <dbReference type="ChEBI" id="CHEBI:15377"/>
        <dbReference type="ChEBI" id="CHEBI:15378"/>
        <dbReference type="ChEBI" id="CHEBI:28938"/>
        <dbReference type="ChEBI" id="CHEBI:58453"/>
        <dbReference type="ChEBI" id="CHEBI:58614"/>
        <dbReference type="EC" id="3.5.4.26"/>
    </reaction>
</comment>
<keyword evidence="11" id="KW-0511">Multifunctional enzyme</keyword>
<feature type="binding site" evidence="16">
    <location>
        <position position="195"/>
    </location>
    <ligand>
        <name>NADP(+)</name>
        <dbReference type="ChEBI" id="CHEBI:58349"/>
    </ligand>
</feature>
<feature type="binding site" evidence="16">
    <location>
        <position position="278"/>
    </location>
    <ligand>
        <name>substrate</name>
    </ligand>
</feature>
<dbReference type="SUPFAM" id="SSF53927">
    <property type="entry name" value="Cytidine deaminase-like"/>
    <property type="match status" value="1"/>
</dbReference>
<dbReference type="GO" id="GO:0008703">
    <property type="term" value="F:5-amino-6-(5-phosphoribosylamino)uracil reductase activity"/>
    <property type="evidence" value="ECO:0007669"/>
    <property type="project" value="UniProtKB-EC"/>
</dbReference>
<dbReference type="CDD" id="cd01284">
    <property type="entry name" value="Riboflavin_deaminase-reductase"/>
    <property type="match status" value="1"/>
</dbReference>
<dbReference type="InterPro" id="IPR016193">
    <property type="entry name" value="Cytidine_deaminase-like"/>
</dbReference>
<evidence type="ECO:0000313" key="19">
    <source>
        <dbReference type="EMBL" id="EHY87037.1"/>
    </source>
</evidence>
<dbReference type="InterPro" id="IPR016192">
    <property type="entry name" value="APOBEC/CMP_deaminase_Zn-bd"/>
</dbReference>
<keyword evidence="9 14" id="KW-0521">NADP</keyword>
<sequence length="351" mass="35726">MNTSAASSAGDPVRAAMETALALGDDVRGATSPNPPVGAVILDADGRVVGTGATQPPPGPHAEVMALREAGERAVGGTAVVTLEPCSHHGRTPPCTRALLDAGVAAVYFAVPDPHPAASGGAEVLRAAGVEVGSGLLAEQVAGGPLRAWLHRERTGRPHVTWKYAASLDGRVAAADGTSRWISGPVSRAEVHAMRERMDAVVVGTGTVLADDPWLTVRRDDGGLAPRQPLRVVVGTRGIPGGARVLDSATETVVFATRDPDEVLAGLAERGIVDVLLEGGPTLAGAFVRANRVDRVVAYVAPSLLGAGPAALGEAGVSTITEAHRWRVEGVTMSGEDVRISAVPVTGEGGD</sequence>
<dbReference type="NCBIfam" id="TIGR00326">
    <property type="entry name" value="eubact_ribD"/>
    <property type="match status" value="1"/>
</dbReference>
<comment type="pathway">
    <text evidence="2 14">Cofactor biosynthesis; riboflavin biosynthesis; 5-amino-6-(D-ribitylamino)uracil from GTP: step 2/4.</text>
</comment>
<evidence type="ECO:0000313" key="20">
    <source>
        <dbReference type="Proteomes" id="UP000004705"/>
    </source>
</evidence>
<dbReference type="RefSeq" id="WP_005437493.1">
    <property type="nucleotide sequence ID" value="NZ_CM001466.1"/>
</dbReference>
<keyword evidence="8 14" id="KW-0862">Zinc</keyword>
<evidence type="ECO:0000256" key="2">
    <source>
        <dbReference type="ARBA" id="ARBA00004882"/>
    </source>
</evidence>
<evidence type="ECO:0000256" key="7">
    <source>
        <dbReference type="ARBA" id="ARBA00022723"/>
    </source>
</evidence>
<feature type="binding site" evidence="16">
    <location>
        <begin position="280"/>
        <end position="286"/>
    </location>
    <ligand>
        <name>NADP(+)</name>
        <dbReference type="ChEBI" id="CHEBI:58349"/>
    </ligand>
</feature>
<dbReference type="InterPro" id="IPR004794">
    <property type="entry name" value="Eubact_RibD"/>
</dbReference>
<evidence type="ECO:0000256" key="16">
    <source>
        <dbReference type="PIRSR" id="PIRSR006769-2"/>
    </source>
</evidence>
<evidence type="ECO:0000256" key="8">
    <source>
        <dbReference type="ARBA" id="ARBA00022833"/>
    </source>
</evidence>
<keyword evidence="14" id="KW-0378">Hydrolase</keyword>
<dbReference type="SUPFAM" id="SSF53597">
    <property type="entry name" value="Dihydrofolate reductase-like"/>
    <property type="match status" value="1"/>
</dbReference>
<dbReference type="PANTHER" id="PTHR38011">
    <property type="entry name" value="DIHYDROFOLATE REDUCTASE FAMILY PROTEIN (AFU_ORTHOLOGUE AFUA_8G06820)"/>
    <property type="match status" value="1"/>
</dbReference>
<evidence type="ECO:0000259" key="18">
    <source>
        <dbReference type="PROSITE" id="PS51747"/>
    </source>
</evidence>
<feature type="binding site" evidence="16">
    <location>
        <position position="215"/>
    </location>
    <ligand>
        <name>substrate</name>
    </ligand>
</feature>
<evidence type="ECO:0000256" key="10">
    <source>
        <dbReference type="ARBA" id="ARBA00023002"/>
    </source>
</evidence>
<dbReference type="InterPro" id="IPR024072">
    <property type="entry name" value="DHFR-like_dom_sf"/>
</dbReference>
<dbReference type="InterPro" id="IPR050765">
    <property type="entry name" value="Riboflavin_Biosynth_HTPR"/>
</dbReference>
<feature type="domain" description="CMP/dCMP-type deaminase" evidence="18">
    <location>
        <begin position="11"/>
        <end position="125"/>
    </location>
</feature>
<dbReference type="Pfam" id="PF00383">
    <property type="entry name" value="dCMP_cyt_deam_1"/>
    <property type="match status" value="1"/>
</dbReference>
<comment type="pathway">
    <text evidence="3 14">Cofactor biosynthesis; riboflavin biosynthesis; 5-amino-6-(D-ribitylamino)uracil from GTP: step 3/4.</text>
</comment>
<dbReference type="GO" id="GO:0008835">
    <property type="term" value="F:diaminohydroxyphosphoribosylaminopyrimidine deaminase activity"/>
    <property type="evidence" value="ECO:0007669"/>
    <property type="project" value="UniProtKB-EC"/>
</dbReference>
<evidence type="ECO:0000256" key="11">
    <source>
        <dbReference type="ARBA" id="ARBA00023268"/>
    </source>
</evidence>
<dbReference type="PROSITE" id="PS51747">
    <property type="entry name" value="CYT_DCMP_DEAMINASES_2"/>
    <property type="match status" value="1"/>
</dbReference>
<dbReference type="EC" id="1.1.1.193" evidence="14"/>
<comment type="catalytic activity">
    <reaction evidence="12 14">
        <text>5-amino-6-(5-phospho-D-ribitylamino)uracil + NADP(+) = 5-amino-6-(5-phospho-D-ribosylamino)uracil + NADPH + H(+)</text>
        <dbReference type="Rhea" id="RHEA:17845"/>
        <dbReference type="ChEBI" id="CHEBI:15378"/>
        <dbReference type="ChEBI" id="CHEBI:57783"/>
        <dbReference type="ChEBI" id="CHEBI:58349"/>
        <dbReference type="ChEBI" id="CHEBI:58421"/>
        <dbReference type="ChEBI" id="CHEBI:58453"/>
        <dbReference type="EC" id="1.1.1.193"/>
    </reaction>
</comment>
<feature type="binding site" evidence="16">
    <location>
        <position position="218"/>
    </location>
    <ligand>
        <name>substrate</name>
    </ligand>
</feature>
<evidence type="ECO:0000256" key="15">
    <source>
        <dbReference type="PIRSR" id="PIRSR006769-1"/>
    </source>
</evidence>
<feature type="binding site" evidence="16">
    <location>
        <position position="207"/>
    </location>
    <ligand>
        <name>NADP(+)</name>
        <dbReference type="ChEBI" id="CHEBI:58349"/>
    </ligand>
</feature>
<name>H8G3F9_9PSEU</name>
<dbReference type="Pfam" id="PF01872">
    <property type="entry name" value="RibD_C"/>
    <property type="match status" value="1"/>
</dbReference>
<evidence type="ECO:0000256" key="1">
    <source>
        <dbReference type="ARBA" id="ARBA00002151"/>
    </source>
</evidence>
<comment type="cofactor">
    <cofactor evidence="14 17">
        <name>Zn(2+)</name>
        <dbReference type="ChEBI" id="CHEBI:29105"/>
    </cofactor>
    <text evidence="14 17">Binds 1 zinc ion.</text>
</comment>
<evidence type="ECO:0000256" key="4">
    <source>
        <dbReference type="ARBA" id="ARBA00005259"/>
    </source>
</evidence>
<dbReference type="InterPro" id="IPR002125">
    <property type="entry name" value="CMP_dCMP_dom"/>
</dbReference>
<keyword evidence="10 14" id="KW-0560">Oxidoreductase</keyword>
<feature type="binding site" evidence="16">
    <location>
        <position position="236"/>
    </location>
    <ligand>
        <name>NADP(+)</name>
        <dbReference type="ChEBI" id="CHEBI:58349"/>
    </ligand>
</feature>
<feature type="binding site" evidence="16">
    <location>
        <position position="211"/>
    </location>
    <ligand>
        <name>NADP(+)</name>
        <dbReference type="ChEBI" id="CHEBI:58349"/>
    </ligand>
</feature>
<feature type="binding site" evidence="16">
    <location>
        <position position="181"/>
    </location>
    <ligand>
        <name>NADP(+)</name>
        <dbReference type="ChEBI" id="CHEBI:58349"/>
    </ligand>
</feature>
<dbReference type="PIRSF" id="PIRSF006769">
    <property type="entry name" value="RibD"/>
    <property type="match status" value="1"/>
</dbReference>
<comment type="similarity">
    <text evidence="5 14">In the C-terminal section; belongs to the HTP reductase family.</text>
</comment>
<evidence type="ECO:0000256" key="13">
    <source>
        <dbReference type="ARBA" id="ARBA00049886"/>
    </source>
</evidence>
<dbReference type="UniPathway" id="UPA00275">
    <property type="reaction ID" value="UER00401"/>
</dbReference>
<reference evidence="19 20" key="1">
    <citation type="journal article" date="2012" name="Stand. Genomic Sci.">
        <title>Genome sequence of the soil bacterium Saccharomonospora azurea type strain (NA-128(T)).</title>
        <authorList>
            <person name="Klenk H.P."/>
            <person name="Held B."/>
            <person name="Lucas S."/>
            <person name="Lapidus A."/>
            <person name="Copeland A."/>
            <person name="Hammon N."/>
            <person name="Pitluck S."/>
            <person name="Goodwin L.A."/>
            <person name="Han C."/>
            <person name="Tapia R."/>
            <person name="Brambilla E.M."/>
            <person name="Potter G."/>
            <person name="Land M."/>
            <person name="Ivanova N."/>
            <person name="Rohde M."/>
            <person name="Goker M."/>
            <person name="Detter J.C."/>
            <person name="Kyrpides N.C."/>
            <person name="Woyke T."/>
        </authorList>
    </citation>
    <scope>NUCLEOTIDE SEQUENCE [LARGE SCALE GENOMIC DNA]</scope>
    <source>
        <strain evidence="19 20">NA-128</strain>
    </source>
</reference>
<evidence type="ECO:0000256" key="5">
    <source>
        <dbReference type="ARBA" id="ARBA00007417"/>
    </source>
</evidence>
<dbReference type="Gene3D" id="3.40.430.10">
    <property type="entry name" value="Dihydrofolate Reductase, subunit A"/>
    <property type="match status" value="2"/>
</dbReference>
<feature type="binding site" evidence="16">
    <location>
        <position position="165"/>
    </location>
    <ligand>
        <name>NADP(+)</name>
        <dbReference type="ChEBI" id="CHEBI:58349"/>
    </ligand>
</feature>
<evidence type="ECO:0000256" key="6">
    <source>
        <dbReference type="ARBA" id="ARBA00022619"/>
    </source>
</evidence>
<protein>
    <recommendedName>
        <fullName evidence="14">Riboflavin biosynthesis protein RibD</fullName>
    </recommendedName>
    <domain>
        <recommendedName>
            <fullName evidence="14">Diaminohydroxyphosphoribosylaminopyrimidine deaminase</fullName>
            <shortName evidence="14">DRAP deaminase</shortName>
            <ecNumber evidence="14">3.5.4.26</ecNumber>
        </recommendedName>
        <alternativeName>
            <fullName evidence="14">Riboflavin-specific deaminase</fullName>
        </alternativeName>
    </domain>
    <domain>
        <recommendedName>
            <fullName evidence="14">5-amino-6-(5-phosphoribosylamino)uracil reductase</fullName>
            <ecNumber evidence="14">1.1.1.193</ecNumber>
        </recommendedName>
        <alternativeName>
            <fullName evidence="14">HTP reductase</fullName>
        </alternativeName>
    </domain>
</protein>
<dbReference type="EC" id="3.5.4.26" evidence="14"/>
<evidence type="ECO:0000256" key="17">
    <source>
        <dbReference type="PIRSR" id="PIRSR006769-3"/>
    </source>
</evidence>
<evidence type="ECO:0000256" key="14">
    <source>
        <dbReference type="PIRNR" id="PIRNR006769"/>
    </source>
</evidence>
<dbReference type="PANTHER" id="PTHR38011:SF7">
    <property type="entry name" value="2,5-DIAMINO-6-RIBOSYLAMINO-4(3H)-PYRIMIDINONE 5'-PHOSPHATE REDUCTASE"/>
    <property type="match status" value="1"/>
</dbReference>
<dbReference type="PROSITE" id="PS00903">
    <property type="entry name" value="CYT_DCMP_DEAMINASES_1"/>
    <property type="match status" value="1"/>
</dbReference>
<dbReference type="AlphaFoldDB" id="H8G3F9"/>
<evidence type="ECO:0000256" key="12">
    <source>
        <dbReference type="ARBA" id="ARBA00049861"/>
    </source>
</evidence>
<evidence type="ECO:0000256" key="3">
    <source>
        <dbReference type="ARBA" id="ARBA00004910"/>
    </source>
</evidence>
<comment type="similarity">
    <text evidence="4 14">In the N-terminal section; belongs to the cytidine and deoxycytidylate deaminase family.</text>
</comment>
<dbReference type="GO" id="GO:0008270">
    <property type="term" value="F:zinc ion binding"/>
    <property type="evidence" value="ECO:0007669"/>
    <property type="project" value="InterPro"/>
</dbReference>
<dbReference type="EMBL" id="CM001466">
    <property type="protein sequence ID" value="EHY87037.1"/>
    <property type="molecule type" value="Genomic_DNA"/>
</dbReference>
<proteinExistence type="inferred from homology"/>
<feature type="active site" description="Proton donor" evidence="15">
    <location>
        <position position="63"/>
    </location>
</feature>
<dbReference type="Gene3D" id="3.40.140.10">
    <property type="entry name" value="Cytidine Deaminase, domain 2"/>
    <property type="match status" value="1"/>
</dbReference>
<keyword evidence="20" id="KW-1185">Reference proteome</keyword>
<gene>
    <name evidence="19" type="ORF">SacazDRAFT_00049</name>
</gene>
<dbReference type="InterPro" id="IPR002734">
    <property type="entry name" value="RibDG_C"/>
</dbReference>
<feature type="binding site" evidence="17">
    <location>
        <position position="61"/>
    </location>
    <ligand>
        <name>Zn(2+)</name>
        <dbReference type="ChEBI" id="CHEBI:29105"/>
        <note>catalytic</note>
    </ligand>
</feature>
<dbReference type="HOGENOM" id="CLU_036590_1_0_11"/>
<evidence type="ECO:0000256" key="9">
    <source>
        <dbReference type="ARBA" id="ARBA00022857"/>
    </source>
</evidence>
<dbReference type="GO" id="GO:0009231">
    <property type="term" value="P:riboflavin biosynthetic process"/>
    <property type="evidence" value="ECO:0007669"/>
    <property type="project" value="UniProtKB-UniPathway"/>
</dbReference>
<dbReference type="Proteomes" id="UP000004705">
    <property type="component" value="Chromosome"/>
</dbReference>
<keyword evidence="7 14" id="KW-0479">Metal-binding</keyword>
<feature type="binding site" evidence="17">
    <location>
        <position position="95"/>
    </location>
    <ligand>
        <name>Zn(2+)</name>
        <dbReference type="ChEBI" id="CHEBI:29105"/>
        <note>catalytic</note>
    </ligand>
</feature>
<feature type="binding site" evidence="17">
    <location>
        <position position="86"/>
    </location>
    <ligand>
        <name>Zn(2+)</name>
        <dbReference type="ChEBI" id="CHEBI:29105"/>
        <note>catalytic</note>
    </ligand>
</feature>
<comment type="function">
    <text evidence="1 14">Converts 2,5-diamino-6-(ribosylamino)-4(3h)-pyrimidinone 5'-phosphate into 5-amino-6-(ribosylamino)-2,4(1h,3h)-pyrimidinedione 5'-phosphate.</text>
</comment>